<reference evidence="4 5" key="1">
    <citation type="submission" date="2017-01" db="EMBL/GenBank/DDBJ databases">
        <authorList>
            <person name="Erauso G."/>
        </authorList>
    </citation>
    <scope>NUCLEOTIDE SEQUENCE [LARGE SCALE GENOMIC DNA]</scope>
    <source>
        <strain evidence="4">MESINF1</strain>
    </source>
</reference>
<gene>
    <name evidence="4" type="ORF">MESINF_0628</name>
</gene>
<dbReference type="RefSeq" id="WP_169698477.1">
    <property type="nucleotide sequence ID" value="NZ_LS974202.1"/>
</dbReference>
<evidence type="ECO:0000256" key="2">
    <source>
        <dbReference type="ARBA" id="ARBA00023237"/>
    </source>
</evidence>
<keyword evidence="5" id="KW-1185">Reference proteome</keyword>
<organism evidence="4 5">
    <name type="scientific">Mesotoga infera</name>
    <dbReference type="NCBI Taxonomy" id="1236046"/>
    <lineage>
        <taxon>Bacteria</taxon>
        <taxon>Thermotogati</taxon>
        <taxon>Thermotogota</taxon>
        <taxon>Thermotogae</taxon>
        <taxon>Kosmotogales</taxon>
        <taxon>Kosmotogaceae</taxon>
        <taxon>Mesotoga</taxon>
    </lineage>
</organism>
<feature type="transmembrane region" description="Helical" evidence="3">
    <location>
        <begin position="12"/>
        <end position="36"/>
    </location>
</feature>
<dbReference type="Proteomes" id="UP000250796">
    <property type="component" value="Chromosome MESINF"/>
</dbReference>
<evidence type="ECO:0008006" key="6">
    <source>
        <dbReference type="Google" id="ProtNLM"/>
    </source>
</evidence>
<dbReference type="NCBIfam" id="TIGR02532">
    <property type="entry name" value="IV_pilin_GFxxxE"/>
    <property type="match status" value="1"/>
</dbReference>
<dbReference type="Pfam" id="PF07963">
    <property type="entry name" value="N_methyl"/>
    <property type="match status" value="1"/>
</dbReference>
<keyword evidence="3" id="KW-0472">Membrane</keyword>
<keyword evidence="2" id="KW-0998">Cell outer membrane</keyword>
<dbReference type="EMBL" id="LS974202">
    <property type="protein sequence ID" value="SSC12077.1"/>
    <property type="molecule type" value="Genomic_DNA"/>
</dbReference>
<dbReference type="AlphaFoldDB" id="A0A7Z7PQ51"/>
<evidence type="ECO:0000313" key="4">
    <source>
        <dbReference type="EMBL" id="SSC12077.1"/>
    </source>
</evidence>
<keyword evidence="3" id="KW-1133">Transmembrane helix</keyword>
<name>A0A7Z7PQ51_9BACT</name>
<keyword evidence="3" id="KW-0812">Transmembrane</keyword>
<evidence type="ECO:0000256" key="3">
    <source>
        <dbReference type="SAM" id="Phobius"/>
    </source>
</evidence>
<dbReference type="InterPro" id="IPR012902">
    <property type="entry name" value="N_methyl_site"/>
</dbReference>
<sequence>MIERKGKPGLTLMEVLIAMAIIVAVLIISFNIYNLWWKAYTMASNKAVIERGLTSAIEIIIKELRVAKSVALVGDFDSLSPTPSSTNLFIGLDQNEKRVKIWSGNKNNISNLIDEDIDLLAFSVDSVDKDLLNIRIGNTEKSVELSSSVKILNKKLDESYTETSIVGFEKSVKLFE</sequence>
<protein>
    <recommendedName>
        <fullName evidence="6">Prepilin-type N-terminal cleavage/methylation domain-containing protein</fullName>
    </recommendedName>
</protein>
<comment type="subcellular location">
    <subcellularLocation>
        <location evidence="1">Cell outer membrane</location>
    </subcellularLocation>
</comment>
<accession>A0A7Z7PQ51</accession>
<dbReference type="GO" id="GO:0009279">
    <property type="term" value="C:cell outer membrane"/>
    <property type="evidence" value="ECO:0007669"/>
    <property type="project" value="UniProtKB-SubCell"/>
</dbReference>
<evidence type="ECO:0000256" key="1">
    <source>
        <dbReference type="ARBA" id="ARBA00004442"/>
    </source>
</evidence>
<proteinExistence type="predicted"/>
<evidence type="ECO:0000313" key="5">
    <source>
        <dbReference type="Proteomes" id="UP000250796"/>
    </source>
</evidence>
<dbReference type="KEGG" id="minf:MESINF_0628"/>